<accession>A0A820N3L6</accession>
<organism evidence="2 3">
    <name type="scientific">Rotaria socialis</name>
    <dbReference type="NCBI Taxonomy" id="392032"/>
    <lineage>
        <taxon>Eukaryota</taxon>
        <taxon>Metazoa</taxon>
        <taxon>Spiralia</taxon>
        <taxon>Gnathifera</taxon>
        <taxon>Rotifera</taxon>
        <taxon>Eurotatoria</taxon>
        <taxon>Bdelloidea</taxon>
        <taxon>Philodinida</taxon>
        <taxon>Philodinidae</taxon>
        <taxon>Rotaria</taxon>
    </lineage>
</organism>
<keyword evidence="1" id="KW-0472">Membrane</keyword>
<dbReference type="Pfam" id="PF10269">
    <property type="entry name" value="Tmemb_185A"/>
    <property type="match status" value="1"/>
</dbReference>
<keyword evidence="1" id="KW-0812">Transmembrane</keyword>
<sequence length="754" mass="87562">MASQGQAAQVGKLFRAIACSGVVLGPYIYTMARPEETLKYRFLRSTNENGELVKVDSSYNLCATETAYRMGLPEQLRRTPTFDIRLSVHTGMDFDINGHFTPLFKGMVYLMVPQWANISSVDDLKKVKINIAGQEIDFANLDMSRINTSKLQLQLNKNERSTVEPEKTISKANESTFWFFRWFTSTSPTPTPTPHPSTTSPPVLSSLSSSSKTIEPVTREMLLVQKLIETFSLSNEAKKYIIADQYETALGPWHMMAWCCVGGSFFLPFTLYTRLRLQFKTRFKRFLFFHFLLFNGLLFFYLSPFVGRLINMQVSRIRDSTTTSYGLDILEGGIEYLEKQLERNRILRELLPNGKDLFDQDGERRKTRVTIPYSGGLSFSLYHWSPLIAYRLKRLRAKMDILMNAPEAEARAVIGICAYCCIRSRNRERNSPIQCRALFFNLIETILLLFFEILVCYNLDQPDDSEYHLTWIICFLPLIILSIVSVFTYVWLLRHGRSWEIQALFVVNILQFIFFALKLDNSIITWHYAAVFIPLWIVMGISILFCIGRLIWTLVHYRRNDINQNTNGQQRINRRYCQILASSTVGHIYVLLFLLIFQTLLVFYLEHTFDLSFIIVCLPLYIALVILICMSFGSRVPPNHWWFGLRQDTCEWLLHLCPLFETYANIEYNFTSNSTTVSLHNVDSTRIHSTVISNVQSNQDIEQSRRHQRHSRRFCFRKNSSSRYDQTKNDHVEGELLTTVILPAPNIFKLHEPD</sequence>
<evidence type="ECO:0000256" key="1">
    <source>
        <dbReference type="SAM" id="Phobius"/>
    </source>
</evidence>
<feature type="transmembrane region" description="Helical" evidence="1">
    <location>
        <begin position="437"/>
        <end position="457"/>
    </location>
</feature>
<dbReference type="PANTHER" id="PTHR13568:SF6">
    <property type="entry name" value="TRANSMEMBRANE PROTEIN 185A"/>
    <property type="match status" value="1"/>
</dbReference>
<protein>
    <submittedName>
        <fullName evidence="2">Uncharacterized protein</fullName>
    </submittedName>
</protein>
<dbReference type="PANTHER" id="PTHR13568">
    <property type="entry name" value="FAM11A, B PROTEIN"/>
    <property type="match status" value="1"/>
</dbReference>
<feature type="transmembrane region" description="Helical" evidence="1">
    <location>
        <begin position="469"/>
        <end position="492"/>
    </location>
</feature>
<dbReference type="InterPro" id="IPR019396">
    <property type="entry name" value="TM_Fragile-X-F-assoc"/>
</dbReference>
<feature type="transmembrane region" description="Helical" evidence="1">
    <location>
        <begin position="287"/>
        <end position="306"/>
    </location>
</feature>
<feature type="transmembrane region" description="Helical" evidence="1">
    <location>
        <begin position="576"/>
        <end position="605"/>
    </location>
</feature>
<feature type="transmembrane region" description="Helical" evidence="1">
    <location>
        <begin position="529"/>
        <end position="555"/>
    </location>
</feature>
<feature type="transmembrane region" description="Helical" evidence="1">
    <location>
        <begin position="499"/>
        <end position="517"/>
    </location>
</feature>
<dbReference type="EMBL" id="CAJOBQ010000583">
    <property type="protein sequence ID" value="CAF4385244.1"/>
    <property type="molecule type" value="Genomic_DNA"/>
</dbReference>
<feature type="transmembrane region" description="Helical" evidence="1">
    <location>
        <begin position="611"/>
        <end position="633"/>
    </location>
</feature>
<dbReference type="AlphaFoldDB" id="A0A820N3L6"/>
<evidence type="ECO:0000313" key="3">
    <source>
        <dbReference type="Proteomes" id="UP000663862"/>
    </source>
</evidence>
<name>A0A820N3L6_9BILA</name>
<reference evidence="2" key="1">
    <citation type="submission" date="2021-02" db="EMBL/GenBank/DDBJ databases">
        <authorList>
            <person name="Nowell W R."/>
        </authorList>
    </citation>
    <scope>NUCLEOTIDE SEQUENCE</scope>
</reference>
<comment type="caution">
    <text evidence="2">The sequence shown here is derived from an EMBL/GenBank/DDBJ whole genome shotgun (WGS) entry which is preliminary data.</text>
</comment>
<proteinExistence type="predicted"/>
<keyword evidence="1" id="KW-1133">Transmembrane helix</keyword>
<evidence type="ECO:0000313" key="2">
    <source>
        <dbReference type="EMBL" id="CAF4385244.1"/>
    </source>
</evidence>
<feature type="transmembrane region" description="Helical" evidence="1">
    <location>
        <begin position="255"/>
        <end position="275"/>
    </location>
</feature>
<dbReference type="Proteomes" id="UP000663862">
    <property type="component" value="Unassembled WGS sequence"/>
</dbReference>
<gene>
    <name evidence="2" type="ORF">TSG867_LOCUS11872</name>
</gene>